<sequence length="312" mass="32163">MRKIWTCVVATLLAFPLAAGCASSRDENDPAANGDEEMGEADAVATGESALATCYCAAPYTCKHSSSPSYMYSAAYSAIKRAGVTDSQLIQTFGDAEASVGTHCPEPGTGYSAATDVTSTSAPCTRVHKLRMEGFAAWSRIPPAFGAHIHAVYAGTPVLKQSLKNQINSFYQKRNGLANNAIDNVCPISNAEINAVKAVQNGGGGGGSTNCVAGGRYCGGDKVSGDSNKLYRCNADGKSATLIRTCSHGCSVNSGTDDSCRCVAGSAYCGGDVIDGDANTLYRCGSDGVSTTVIKKCANGCQWNTGNDDACK</sequence>
<evidence type="ECO:0008006" key="5">
    <source>
        <dbReference type="Google" id="ProtNLM"/>
    </source>
</evidence>
<keyword evidence="4" id="KW-1185">Reference proteome</keyword>
<reference evidence="3 4" key="1">
    <citation type="submission" date="2021-12" db="EMBL/GenBank/DDBJ databases">
        <title>Discovery of the Pendulisporaceae a myxobacterial family with distinct sporulation behavior and unique specialized metabolism.</title>
        <authorList>
            <person name="Garcia R."/>
            <person name="Popoff A."/>
            <person name="Bader C.D."/>
            <person name="Loehr J."/>
            <person name="Walesch S."/>
            <person name="Walt C."/>
            <person name="Boldt J."/>
            <person name="Bunk B."/>
            <person name="Haeckl F.J.F.P.J."/>
            <person name="Gunesch A.P."/>
            <person name="Birkelbach J."/>
            <person name="Nuebel U."/>
            <person name="Pietschmann T."/>
            <person name="Bach T."/>
            <person name="Mueller R."/>
        </authorList>
    </citation>
    <scope>NUCLEOTIDE SEQUENCE [LARGE SCALE GENOMIC DNA]</scope>
    <source>
        <strain evidence="3 4">MSr12523</strain>
    </source>
</reference>
<proteinExistence type="predicted"/>
<evidence type="ECO:0000256" key="2">
    <source>
        <dbReference type="SAM" id="SignalP"/>
    </source>
</evidence>
<accession>A0ABZ2K930</accession>
<dbReference type="PROSITE" id="PS51257">
    <property type="entry name" value="PROKAR_LIPOPROTEIN"/>
    <property type="match status" value="1"/>
</dbReference>
<gene>
    <name evidence="3" type="ORF">LZC95_53080</name>
</gene>
<evidence type="ECO:0000313" key="4">
    <source>
        <dbReference type="Proteomes" id="UP001379533"/>
    </source>
</evidence>
<evidence type="ECO:0000256" key="1">
    <source>
        <dbReference type="SAM" id="MobiDB-lite"/>
    </source>
</evidence>
<feature type="chain" id="PRO_5046095916" description="Lipoprotein" evidence="2">
    <location>
        <begin position="22"/>
        <end position="312"/>
    </location>
</feature>
<organism evidence="3 4">
    <name type="scientific">Pendulispora brunnea</name>
    <dbReference type="NCBI Taxonomy" id="2905690"/>
    <lineage>
        <taxon>Bacteria</taxon>
        <taxon>Pseudomonadati</taxon>
        <taxon>Myxococcota</taxon>
        <taxon>Myxococcia</taxon>
        <taxon>Myxococcales</taxon>
        <taxon>Sorangiineae</taxon>
        <taxon>Pendulisporaceae</taxon>
        <taxon>Pendulispora</taxon>
    </lineage>
</organism>
<evidence type="ECO:0000313" key="3">
    <source>
        <dbReference type="EMBL" id="WXA95144.1"/>
    </source>
</evidence>
<feature type="signal peptide" evidence="2">
    <location>
        <begin position="1"/>
        <end position="21"/>
    </location>
</feature>
<dbReference type="RefSeq" id="WP_394845753.1">
    <property type="nucleotide sequence ID" value="NZ_CP089982.1"/>
</dbReference>
<name>A0ABZ2K930_9BACT</name>
<dbReference type="EMBL" id="CP089982">
    <property type="protein sequence ID" value="WXA95144.1"/>
    <property type="molecule type" value="Genomic_DNA"/>
</dbReference>
<feature type="region of interest" description="Disordered" evidence="1">
    <location>
        <begin position="22"/>
        <end position="41"/>
    </location>
</feature>
<protein>
    <recommendedName>
        <fullName evidence="5">Lipoprotein</fullName>
    </recommendedName>
</protein>
<keyword evidence="2" id="KW-0732">Signal</keyword>
<dbReference type="Proteomes" id="UP001379533">
    <property type="component" value="Chromosome"/>
</dbReference>